<dbReference type="InterPro" id="IPR013328">
    <property type="entry name" value="6PGD_dom2"/>
</dbReference>
<dbReference type="PANTHER" id="PTHR43765:SF2">
    <property type="entry name" value="2-DEHYDROPANTOATE 2-REDUCTASE"/>
    <property type="match status" value="1"/>
</dbReference>
<dbReference type="InterPro" id="IPR003710">
    <property type="entry name" value="ApbA"/>
</dbReference>
<dbReference type="SUPFAM" id="SSF48179">
    <property type="entry name" value="6-phosphogluconate dehydrogenase C-terminal domain-like"/>
    <property type="match status" value="1"/>
</dbReference>
<comment type="pathway">
    <text evidence="1">Cofactor biosynthesis; (R)-pantothenate biosynthesis; (R)-pantoate from 3-methyl-2-oxobutanoate: step 2/2.</text>
</comment>
<dbReference type="InterPro" id="IPR008927">
    <property type="entry name" value="6-PGluconate_DH-like_C_sf"/>
</dbReference>
<evidence type="ECO:0000256" key="3">
    <source>
        <dbReference type="ARBA" id="ARBA00013014"/>
    </source>
</evidence>
<keyword evidence="11" id="KW-0472">Membrane</keyword>
<dbReference type="PANTHER" id="PTHR43765">
    <property type="entry name" value="2-DEHYDROPANTOATE 2-REDUCTASE-RELATED"/>
    <property type="match status" value="1"/>
</dbReference>
<evidence type="ECO:0000256" key="10">
    <source>
        <dbReference type="SAM" id="MobiDB-lite"/>
    </source>
</evidence>
<evidence type="ECO:0000256" key="2">
    <source>
        <dbReference type="ARBA" id="ARBA00007870"/>
    </source>
</evidence>
<dbReference type="Gene3D" id="3.40.50.720">
    <property type="entry name" value="NAD(P)-binding Rossmann-like Domain"/>
    <property type="match status" value="1"/>
</dbReference>
<feature type="region of interest" description="Disordered" evidence="10">
    <location>
        <begin position="330"/>
        <end position="352"/>
    </location>
</feature>
<dbReference type="UniPathway" id="UPA00028">
    <property type="reaction ID" value="UER00004"/>
</dbReference>
<sequence>MRGDRMANGDKRIVIAGAGSIGCYAGGCLALAGREVTLLARPRIEAALRQGGLRVSDLEGRDRTIRPEALVVTTDPATALPQADVILVTVKSGATQDMAALIRAHARPDAVVVSLQNGIDNADRLRAGLGRRTVLAGMVPFNVVQSPDGELPLRVHRASDGTVMVEDGDAGLIGLLGVEGFAVEAHGEMKAVLWGKLLMNLNNALVALSGLPLATELADRRWRLILAGQIDEALTAMKASGIEPARIAGLRPVLLPKVLRLPDWLFKLLARRMLTIDPQARSSMWDDLQRGRPTEIDDLQGAIQRLAETAGTSAPMVQRITALVRAAESERLGSPGLAPEQVVAPPAGRRST</sequence>
<dbReference type="InterPro" id="IPR036291">
    <property type="entry name" value="NAD(P)-bd_dom_sf"/>
</dbReference>
<comment type="catalytic activity">
    <reaction evidence="9">
        <text>(R)-pantoate + NADP(+) = 2-dehydropantoate + NADPH + H(+)</text>
        <dbReference type="Rhea" id="RHEA:16233"/>
        <dbReference type="ChEBI" id="CHEBI:11561"/>
        <dbReference type="ChEBI" id="CHEBI:15378"/>
        <dbReference type="ChEBI" id="CHEBI:15980"/>
        <dbReference type="ChEBI" id="CHEBI:57783"/>
        <dbReference type="ChEBI" id="CHEBI:58349"/>
        <dbReference type="EC" id="1.1.1.169"/>
    </reaction>
</comment>
<protein>
    <recommendedName>
        <fullName evidence="4">2-dehydropantoate 2-reductase</fullName>
        <ecNumber evidence="3">1.1.1.169</ecNumber>
    </recommendedName>
    <alternativeName>
        <fullName evidence="8">Ketopantoate reductase</fullName>
    </alternativeName>
</protein>
<organism evidence="14 15">
    <name type="scientific">Rhizobium loti</name>
    <name type="common">Mesorhizobium loti</name>
    <dbReference type="NCBI Taxonomy" id="381"/>
    <lineage>
        <taxon>Bacteria</taxon>
        <taxon>Pseudomonadati</taxon>
        <taxon>Pseudomonadota</taxon>
        <taxon>Alphaproteobacteria</taxon>
        <taxon>Hyphomicrobiales</taxon>
        <taxon>Phyllobacteriaceae</taxon>
        <taxon>Mesorhizobium</taxon>
    </lineage>
</organism>
<dbReference type="Pfam" id="PF08546">
    <property type="entry name" value="ApbA_C"/>
    <property type="match status" value="1"/>
</dbReference>
<feature type="transmembrane region" description="Helical" evidence="11">
    <location>
        <begin position="12"/>
        <end position="33"/>
    </location>
</feature>
<dbReference type="GO" id="GO:0015940">
    <property type="term" value="P:pantothenate biosynthetic process"/>
    <property type="evidence" value="ECO:0007669"/>
    <property type="project" value="UniProtKB-UniPathway"/>
</dbReference>
<feature type="domain" description="Ketopantoate reductase N-terminal" evidence="12">
    <location>
        <begin position="13"/>
        <end position="163"/>
    </location>
</feature>
<feature type="domain" description="Ketopantoate reductase C-terminal" evidence="13">
    <location>
        <begin position="189"/>
        <end position="327"/>
    </location>
</feature>
<dbReference type="Pfam" id="PF02558">
    <property type="entry name" value="ApbA"/>
    <property type="match status" value="1"/>
</dbReference>
<comment type="caution">
    <text evidence="14">The sequence shown here is derived from an EMBL/GenBank/DDBJ whole genome shotgun (WGS) entry which is preliminary data.</text>
</comment>
<reference evidence="14 15" key="1">
    <citation type="submission" date="2018-05" db="EMBL/GenBank/DDBJ databases">
        <title>Genomic Encyclopedia of Type Strains, Phase IV (KMG-IV): sequencing the most valuable type-strain genomes for metagenomic binning, comparative biology and taxonomic classification.</title>
        <authorList>
            <person name="Goeker M."/>
        </authorList>
    </citation>
    <scope>NUCLEOTIDE SEQUENCE [LARGE SCALE GENOMIC DNA]</scope>
    <source>
        <strain evidence="14 15">DSM 2626</strain>
    </source>
</reference>
<dbReference type="SUPFAM" id="SSF51735">
    <property type="entry name" value="NAD(P)-binding Rossmann-fold domains"/>
    <property type="match status" value="1"/>
</dbReference>
<evidence type="ECO:0000256" key="8">
    <source>
        <dbReference type="ARBA" id="ARBA00032024"/>
    </source>
</evidence>
<keyword evidence="11" id="KW-0812">Transmembrane</keyword>
<keyword evidence="6" id="KW-0521">NADP</keyword>
<evidence type="ECO:0000259" key="12">
    <source>
        <dbReference type="Pfam" id="PF02558"/>
    </source>
</evidence>
<keyword evidence="7" id="KW-0560">Oxidoreductase</keyword>
<evidence type="ECO:0000256" key="7">
    <source>
        <dbReference type="ARBA" id="ARBA00023002"/>
    </source>
</evidence>
<dbReference type="EMBL" id="QGGH01000005">
    <property type="protein sequence ID" value="PWJ90352.1"/>
    <property type="molecule type" value="Genomic_DNA"/>
</dbReference>
<dbReference type="GO" id="GO:0005737">
    <property type="term" value="C:cytoplasm"/>
    <property type="evidence" value="ECO:0007669"/>
    <property type="project" value="TreeGrafter"/>
</dbReference>
<evidence type="ECO:0000256" key="11">
    <source>
        <dbReference type="SAM" id="Phobius"/>
    </source>
</evidence>
<dbReference type="GO" id="GO:0050661">
    <property type="term" value="F:NADP binding"/>
    <property type="evidence" value="ECO:0007669"/>
    <property type="project" value="TreeGrafter"/>
</dbReference>
<comment type="similarity">
    <text evidence="2">Belongs to the ketopantoate reductase family.</text>
</comment>
<evidence type="ECO:0000259" key="13">
    <source>
        <dbReference type="Pfam" id="PF08546"/>
    </source>
</evidence>
<proteinExistence type="inferred from homology"/>
<keyword evidence="5" id="KW-0566">Pantothenate biosynthesis</keyword>
<dbReference type="Proteomes" id="UP000245631">
    <property type="component" value="Unassembled WGS sequence"/>
</dbReference>
<evidence type="ECO:0000256" key="9">
    <source>
        <dbReference type="ARBA" id="ARBA00048793"/>
    </source>
</evidence>
<dbReference type="InterPro" id="IPR050838">
    <property type="entry name" value="Ketopantoate_reductase"/>
</dbReference>
<evidence type="ECO:0000256" key="6">
    <source>
        <dbReference type="ARBA" id="ARBA00022857"/>
    </source>
</evidence>
<dbReference type="NCBIfam" id="NF006083">
    <property type="entry name" value="PRK08229.1"/>
    <property type="match status" value="1"/>
</dbReference>
<name>A0A8E2WAZ1_RHILI</name>
<dbReference type="Gene3D" id="1.10.1040.10">
    <property type="entry name" value="N-(1-d-carboxylethyl)-l-norvaline Dehydrogenase, domain 2"/>
    <property type="match status" value="1"/>
</dbReference>
<evidence type="ECO:0000313" key="14">
    <source>
        <dbReference type="EMBL" id="PWJ90352.1"/>
    </source>
</evidence>
<dbReference type="EC" id="1.1.1.169" evidence="3"/>
<dbReference type="NCBIfam" id="TIGR00745">
    <property type="entry name" value="apbA_panE"/>
    <property type="match status" value="1"/>
</dbReference>
<dbReference type="AlphaFoldDB" id="A0A8E2WAZ1"/>
<dbReference type="InterPro" id="IPR013752">
    <property type="entry name" value="KPA_reductase"/>
</dbReference>
<evidence type="ECO:0000256" key="5">
    <source>
        <dbReference type="ARBA" id="ARBA00022655"/>
    </source>
</evidence>
<evidence type="ECO:0000256" key="4">
    <source>
        <dbReference type="ARBA" id="ARBA00019465"/>
    </source>
</evidence>
<dbReference type="InterPro" id="IPR013332">
    <property type="entry name" value="KPR_N"/>
</dbReference>
<evidence type="ECO:0000256" key="1">
    <source>
        <dbReference type="ARBA" id="ARBA00004994"/>
    </source>
</evidence>
<accession>A0A8E2WAZ1</accession>
<keyword evidence="11" id="KW-1133">Transmembrane helix</keyword>
<evidence type="ECO:0000313" key="15">
    <source>
        <dbReference type="Proteomes" id="UP000245631"/>
    </source>
</evidence>
<gene>
    <name evidence="14" type="ORF">C8D77_105246</name>
</gene>
<dbReference type="GO" id="GO:0008677">
    <property type="term" value="F:2-dehydropantoate 2-reductase activity"/>
    <property type="evidence" value="ECO:0007669"/>
    <property type="project" value="UniProtKB-EC"/>
</dbReference>
<dbReference type="PROSITE" id="PS51257">
    <property type="entry name" value="PROKAR_LIPOPROTEIN"/>
    <property type="match status" value="1"/>
</dbReference>